<accession>A0A5Q0H517</accession>
<dbReference type="Gene3D" id="1.10.260.40">
    <property type="entry name" value="lambda repressor-like DNA-binding domains"/>
    <property type="match status" value="1"/>
</dbReference>
<dbReference type="PANTHER" id="PTHR46797:SF1">
    <property type="entry name" value="METHYLPHOSPHONATE SYNTHASE"/>
    <property type="match status" value="1"/>
</dbReference>
<reference evidence="4" key="1">
    <citation type="journal article" date="2021" name="Curr. Microbiol.">
        <title>Complete genome of nocamycin-producing strain Saccharothrix syringae NRRL B-16468 reveals the biosynthetic potential for secondary metabolites.</title>
        <authorList>
            <person name="Mo X."/>
            <person name="Yang S."/>
        </authorList>
    </citation>
    <scope>NUCLEOTIDE SEQUENCE [LARGE SCALE GENOMIC DNA]</scope>
    <source>
        <strain evidence="4">ATCC 51364 / DSM 43886 / JCM 6844 / KCTC 9398 / NBRC 14523 / NRRL B-16468 / INA 2240</strain>
    </source>
</reference>
<gene>
    <name evidence="3" type="ORF">EKG83_31460</name>
</gene>
<evidence type="ECO:0000313" key="4">
    <source>
        <dbReference type="Proteomes" id="UP000325787"/>
    </source>
</evidence>
<dbReference type="GO" id="GO:0003677">
    <property type="term" value="F:DNA binding"/>
    <property type="evidence" value="ECO:0007669"/>
    <property type="project" value="UniProtKB-KW"/>
</dbReference>
<feature type="domain" description="HTH cro/C1-type" evidence="2">
    <location>
        <begin position="13"/>
        <end position="67"/>
    </location>
</feature>
<dbReference type="Proteomes" id="UP000325787">
    <property type="component" value="Chromosome"/>
</dbReference>
<dbReference type="CDD" id="cd00093">
    <property type="entry name" value="HTH_XRE"/>
    <property type="match status" value="1"/>
</dbReference>
<keyword evidence="1" id="KW-0238">DNA-binding</keyword>
<name>A0A5Q0H517_SACSY</name>
<evidence type="ECO:0000256" key="1">
    <source>
        <dbReference type="ARBA" id="ARBA00023125"/>
    </source>
</evidence>
<dbReference type="Pfam" id="PF13560">
    <property type="entry name" value="HTH_31"/>
    <property type="match status" value="1"/>
</dbReference>
<dbReference type="EMBL" id="CP034550">
    <property type="protein sequence ID" value="QFZ21307.1"/>
    <property type="molecule type" value="Genomic_DNA"/>
</dbReference>
<dbReference type="KEGG" id="ssyi:EKG83_31460"/>
<dbReference type="GO" id="GO:0003700">
    <property type="term" value="F:DNA-binding transcription factor activity"/>
    <property type="evidence" value="ECO:0007669"/>
    <property type="project" value="TreeGrafter"/>
</dbReference>
<dbReference type="PANTHER" id="PTHR46797">
    <property type="entry name" value="HTH-TYPE TRANSCRIPTIONAL REGULATOR"/>
    <property type="match status" value="1"/>
</dbReference>
<dbReference type="SUPFAM" id="SSF47413">
    <property type="entry name" value="lambda repressor-like DNA-binding domains"/>
    <property type="match status" value="1"/>
</dbReference>
<dbReference type="PROSITE" id="PS50943">
    <property type="entry name" value="HTH_CROC1"/>
    <property type="match status" value="1"/>
</dbReference>
<dbReference type="AlphaFoldDB" id="A0A5Q0H517"/>
<protein>
    <submittedName>
        <fullName evidence="3">XRE family transcriptional regulator</fullName>
    </submittedName>
</protein>
<dbReference type="RefSeq" id="WP_033429285.1">
    <property type="nucleotide sequence ID" value="NZ_CP034550.1"/>
</dbReference>
<sequence length="401" mass="44171">MDEQLARRIGERVRFHRVAAGKTQPVVAGLAGVTVDYLYQIERGTKLPTISVLVEVAKVLHVSVDALLHEAPAAPVRSTHDAADELHRALTRPVTTGVPADLQALGSDIEEAWRTWQTSPHRYSRLTRVLPRLVTVVERALVAHRGDDSVDRDRDVNRHAADLYALVRTAAKRLGRQDLSLLAADRAIRAGEAADDPLRIAMARWNLAQVLLADREPDGAEAVALHAVEELRTVATDDDLDVLALRGSLLLVAAVAAARRGERWTAHDRLRLAEPLARCTGERNTSWTAFGPINVEMFAVSVAVETGDAAEGLRLAERIDHARSPSIERRVALLLDQAKSYQQRRDHTGALMMLSAAEREAPEDVRHRPAARTVLHELVQRGRRSVATEAARLARRVEVPV</sequence>
<organism evidence="3 4">
    <name type="scientific">Saccharothrix syringae</name>
    <name type="common">Nocardiopsis syringae</name>
    <dbReference type="NCBI Taxonomy" id="103733"/>
    <lineage>
        <taxon>Bacteria</taxon>
        <taxon>Bacillati</taxon>
        <taxon>Actinomycetota</taxon>
        <taxon>Actinomycetes</taxon>
        <taxon>Pseudonocardiales</taxon>
        <taxon>Pseudonocardiaceae</taxon>
        <taxon>Saccharothrix</taxon>
    </lineage>
</organism>
<dbReference type="SMART" id="SM00530">
    <property type="entry name" value="HTH_XRE"/>
    <property type="match status" value="1"/>
</dbReference>
<dbReference type="InterPro" id="IPR050807">
    <property type="entry name" value="TransReg_Diox_bact_type"/>
</dbReference>
<proteinExistence type="predicted"/>
<dbReference type="GO" id="GO:0005829">
    <property type="term" value="C:cytosol"/>
    <property type="evidence" value="ECO:0007669"/>
    <property type="project" value="TreeGrafter"/>
</dbReference>
<dbReference type="InterPro" id="IPR001387">
    <property type="entry name" value="Cro/C1-type_HTH"/>
</dbReference>
<dbReference type="InterPro" id="IPR010982">
    <property type="entry name" value="Lambda_DNA-bd_dom_sf"/>
</dbReference>
<evidence type="ECO:0000259" key="2">
    <source>
        <dbReference type="PROSITE" id="PS50943"/>
    </source>
</evidence>
<keyword evidence="4" id="KW-1185">Reference proteome</keyword>
<dbReference type="OrthoDB" id="3504495at2"/>
<evidence type="ECO:0000313" key="3">
    <source>
        <dbReference type="EMBL" id="QFZ21307.1"/>
    </source>
</evidence>